<dbReference type="AlphaFoldDB" id="A0A6M3JKT9"/>
<protein>
    <submittedName>
        <fullName evidence="1">Uncharacterized protein</fullName>
    </submittedName>
</protein>
<accession>A0A6M3JKT9</accession>
<dbReference type="EMBL" id="MT141793">
    <property type="protein sequence ID" value="QJA70440.1"/>
    <property type="molecule type" value="Genomic_DNA"/>
</dbReference>
<gene>
    <name evidence="1" type="ORF">MM415A03730_0002</name>
</gene>
<organism evidence="1">
    <name type="scientific">viral metagenome</name>
    <dbReference type="NCBI Taxonomy" id="1070528"/>
    <lineage>
        <taxon>unclassified sequences</taxon>
        <taxon>metagenomes</taxon>
        <taxon>organismal metagenomes</taxon>
    </lineage>
</organism>
<evidence type="ECO:0000313" key="1">
    <source>
        <dbReference type="EMBL" id="QJA70440.1"/>
    </source>
</evidence>
<proteinExistence type="predicted"/>
<reference evidence="1" key="1">
    <citation type="submission" date="2020-03" db="EMBL/GenBank/DDBJ databases">
        <title>The deep terrestrial virosphere.</title>
        <authorList>
            <person name="Holmfeldt K."/>
            <person name="Nilsson E."/>
            <person name="Simone D."/>
            <person name="Lopez-Fernandez M."/>
            <person name="Wu X."/>
            <person name="de Brujin I."/>
            <person name="Lundin D."/>
            <person name="Andersson A."/>
            <person name="Bertilsson S."/>
            <person name="Dopson M."/>
        </authorList>
    </citation>
    <scope>NUCLEOTIDE SEQUENCE</scope>
    <source>
        <strain evidence="1">MM415A03730</strain>
    </source>
</reference>
<name>A0A6M3JKT9_9ZZZZ</name>
<sequence length="107" mass="12303">MERTTDLNEIVFGKKSNFTWGEAIAKHGIGEFAIVEYHPWEYKNNSTTGRLDYSNSEYSCYLNHQQLGLSTYTLDEALATCIAYKHDGINSHAAHYFMKMIKKESVK</sequence>